<dbReference type="InterPro" id="IPR005964">
    <property type="entry name" value="Glc/Gal_transptr_bac"/>
</dbReference>
<feature type="transmembrane region" description="Helical" evidence="11">
    <location>
        <begin position="113"/>
        <end position="135"/>
    </location>
</feature>
<dbReference type="EMBL" id="VZZK01000008">
    <property type="protein sequence ID" value="KAB1079642.1"/>
    <property type="molecule type" value="Genomic_DNA"/>
</dbReference>
<sequence>MLPPARAADEGAGGEATDGRRRLLLPIMLALFFTWGLATVLVDIITPKLKGLFALSYAEATLTQFCFFLAYAIVSLPAGLLVARIGYIRGLVLGLAVMALGGLMFTPAARIGLYPLFLLALFVMASGIAVLQVAANPLVTRLGPAAQAPSRLTLAQTFNALGTTVGPAIGAWAILSRGTQTPLDPATLSPAALAAARQAEAAVLQTPFLVIAGVLIGLAILFWCLRSWLREDARARPALGLGLDLLRRPRLALGALAIFLYVGAEVAIGTLMVSYLEQPRVLGADPASAGHLLSVYWGGALVGRVVGSVVLRYVRAGAALAACALAAGLLATVSGLSDGPFAAWTLLAVGLANAIMFPTIFAMAIEGLGERTAQGAGIVCVAIVGGAVVPVATGLLADHVGLSAALGAPVLCYLCIAVYALANLREGAAGPEAESTRAMAA</sequence>
<dbReference type="InterPro" id="IPR011701">
    <property type="entry name" value="MFS"/>
</dbReference>
<gene>
    <name evidence="13" type="ORF">F6X53_10195</name>
</gene>
<evidence type="ECO:0000256" key="5">
    <source>
        <dbReference type="ARBA" id="ARBA00022475"/>
    </source>
</evidence>
<feature type="transmembrane region" description="Helical" evidence="11">
    <location>
        <begin position="318"/>
        <end position="336"/>
    </location>
</feature>
<evidence type="ECO:0000256" key="2">
    <source>
        <dbReference type="ARBA" id="ARBA00004429"/>
    </source>
</evidence>
<feature type="transmembrane region" description="Helical" evidence="11">
    <location>
        <begin position="342"/>
        <end position="364"/>
    </location>
</feature>
<dbReference type="CDD" id="cd17394">
    <property type="entry name" value="MFS_FucP_like"/>
    <property type="match status" value="1"/>
</dbReference>
<keyword evidence="14" id="KW-1185">Reference proteome</keyword>
<comment type="function">
    <text evidence="1">Intake of glucose and galactose.</text>
</comment>
<evidence type="ECO:0000256" key="8">
    <source>
        <dbReference type="ARBA" id="ARBA00022692"/>
    </source>
</evidence>
<dbReference type="GO" id="GO:0005886">
    <property type="term" value="C:plasma membrane"/>
    <property type="evidence" value="ECO:0007669"/>
    <property type="project" value="UniProtKB-SubCell"/>
</dbReference>
<keyword evidence="10 11" id="KW-0472">Membrane</keyword>
<keyword evidence="7" id="KW-0762">Sugar transport</keyword>
<dbReference type="PROSITE" id="PS50850">
    <property type="entry name" value="MFS"/>
    <property type="match status" value="1"/>
</dbReference>
<comment type="caution">
    <text evidence="13">The sequence shown here is derived from an EMBL/GenBank/DDBJ whole genome shotgun (WGS) entry which is preliminary data.</text>
</comment>
<evidence type="ECO:0000256" key="9">
    <source>
        <dbReference type="ARBA" id="ARBA00022989"/>
    </source>
</evidence>
<feature type="transmembrane region" description="Helical" evidence="11">
    <location>
        <begin position="376"/>
        <end position="396"/>
    </location>
</feature>
<proteinExistence type="inferred from homology"/>
<evidence type="ECO:0000256" key="3">
    <source>
        <dbReference type="ARBA" id="ARBA00009120"/>
    </source>
</evidence>
<keyword evidence="4" id="KW-0813">Transport</keyword>
<dbReference type="GO" id="GO:1904659">
    <property type="term" value="P:D-glucose transmembrane transport"/>
    <property type="evidence" value="ECO:0007669"/>
    <property type="project" value="InterPro"/>
</dbReference>
<keyword evidence="8 11" id="KW-0812">Transmembrane</keyword>
<dbReference type="Proteomes" id="UP000474159">
    <property type="component" value="Unassembled WGS sequence"/>
</dbReference>
<protein>
    <submittedName>
        <fullName evidence="13">Sugar MFS transporter</fullName>
    </submittedName>
</protein>
<name>A0A6L3T7V2_9HYPH</name>
<dbReference type="OrthoDB" id="9795150at2"/>
<dbReference type="InterPro" id="IPR020846">
    <property type="entry name" value="MFS_dom"/>
</dbReference>
<dbReference type="GO" id="GO:0005354">
    <property type="term" value="F:galactose transmembrane transporter activity"/>
    <property type="evidence" value="ECO:0007669"/>
    <property type="project" value="InterPro"/>
</dbReference>
<organism evidence="13 14">
    <name type="scientific">Methylobacterium soli</name>
    <dbReference type="NCBI Taxonomy" id="553447"/>
    <lineage>
        <taxon>Bacteria</taxon>
        <taxon>Pseudomonadati</taxon>
        <taxon>Pseudomonadota</taxon>
        <taxon>Alphaproteobacteria</taxon>
        <taxon>Hyphomicrobiales</taxon>
        <taxon>Methylobacteriaceae</taxon>
        <taxon>Methylobacterium</taxon>
    </lineage>
</organism>
<keyword evidence="5" id="KW-1003">Cell membrane</keyword>
<evidence type="ECO:0000256" key="6">
    <source>
        <dbReference type="ARBA" id="ARBA00022519"/>
    </source>
</evidence>
<evidence type="ECO:0000313" key="13">
    <source>
        <dbReference type="EMBL" id="KAB1079642.1"/>
    </source>
</evidence>
<feature type="transmembrane region" description="Helical" evidence="11">
    <location>
        <begin position="86"/>
        <end position="106"/>
    </location>
</feature>
<dbReference type="NCBIfam" id="TIGR01272">
    <property type="entry name" value="gluP"/>
    <property type="match status" value="1"/>
</dbReference>
<evidence type="ECO:0000259" key="12">
    <source>
        <dbReference type="PROSITE" id="PS50850"/>
    </source>
</evidence>
<evidence type="ECO:0000256" key="7">
    <source>
        <dbReference type="ARBA" id="ARBA00022597"/>
    </source>
</evidence>
<dbReference type="Gene3D" id="1.20.1250.20">
    <property type="entry name" value="MFS general substrate transporter like domains"/>
    <property type="match status" value="2"/>
</dbReference>
<feature type="transmembrane region" description="Helical" evidence="11">
    <location>
        <begin position="293"/>
        <end position="311"/>
    </location>
</feature>
<evidence type="ECO:0000256" key="1">
    <source>
        <dbReference type="ARBA" id="ARBA00003321"/>
    </source>
</evidence>
<dbReference type="RefSeq" id="WP_150999904.1">
    <property type="nucleotide sequence ID" value="NZ_BPQY01000347.1"/>
</dbReference>
<feature type="transmembrane region" description="Helical" evidence="11">
    <location>
        <begin position="52"/>
        <end position="74"/>
    </location>
</feature>
<dbReference type="InterPro" id="IPR036259">
    <property type="entry name" value="MFS_trans_sf"/>
</dbReference>
<feature type="domain" description="Major facilitator superfamily (MFS) profile" evidence="12">
    <location>
        <begin position="24"/>
        <end position="434"/>
    </location>
</feature>
<comment type="subcellular location">
    <subcellularLocation>
        <location evidence="2">Cell inner membrane</location>
        <topology evidence="2">Multi-pass membrane protein</topology>
    </subcellularLocation>
</comment>
<evidence type="ECO:0000256" key="11">
    <source>
        <dbReference type="SAM" id="Phobius"/>
    </source>
</evidence>
<dbReference type="PANTHER" id="PTHR43702">
    <property type="entry name" value="L-FUCOSE-PROTON SYMPORTER"/>
    <property type="match status" value="1"/>
</dbReference>
<feature type="transmembrane region" description="Helical" evidence="11">
    <location>
        <begin position="23"/>
        <end position="45"/>
    </location>
</feature>
<keyword evidence="9 11" id="KW-1133">Transmembrane helix</keyword>
<reference evidence="13 14" key="1">
    <citation type="submission" date="2019-09" db="EMBL/GenBank/DDBJ databases">
        <title>YIM 48816 draft genome.</title>
        <authorList>
            <person name="Jiang L."/>
        </authorList>
    </citation>
    <scope>NUCLEOTIDE SEQUENCE [LARGE SCALE GENOMIC DNA]</scope>
    <source>
        <strain evidence="13 14">YIM 48816</strain>
    </source>
</reference>
<dbReference type="InterPro" id="IPR050375">
    <property type="entry name" value="MFS_TsgA-like"/>
</dbReference>
<feature type="transmembrane region" description="Helical" evidence="11">
    <location>
        <begin position="208"/>
        <end position="229"/>
    </location>
</feature>
<keyword evidence="6" id="KW-0997">Cell inner membrane</keyword>
<accession>A0A6L3T7V2</accession>
<evidence type="ECO:0000313" key="14">
    <source>
        <dbReference type="Proteomes" id="UP000474159"/>
    </source>
</evidence>
<comment type="similarity">
    <text evidence="3">Belongs to the major facilitator superfamily. FHS transporter (TC 2.A.1.7) family.</text>
</comment>
<evidence type="ECO:0000256" key="10">
    <source>
        <dbReference type="ARBA" id="ARBA00023136"/>
    </source>
</evidence>
<feature type="transmembrane region" description="Helical" evidence="11">
    <location>
        <begin position="402"/>
        <end position="422"/>
    </location>
</feature>
<feature type="transmembrane region" description="Helical" evidence="11">
    <location>
        <begin position="250"/>
        <end position="273"/>
    </location>
</feature>
<dbReference type="SUPFAM" id="SSF103473">
    <property type="entry name" value="MFS general substrate transporter"/>
    <property type="match status" value="1"/>
</dbReference>
<evidence type="ECO:0000256" key="4">
    <source>
        <dbReference type="ARBA" id="ARBA00022448"/>
    </source>
</evidence>
<dbReference type="GO" id="GO:0055056">
    <property type="term" value="F:D-glucose transmembrane transporter activity"/>
    <property type="evidence" value="ECO:0007669"/>
    <property type="project" value="InterPro"/>
</dbReference>
<dbReference type="PANTHER" id="PTHR43702:SF3">
    <property type="entry name" value="PROTEIN TSGA"/>
    <property type="match status" value="1"/>
</dbReference>
<dbReference type="Pfam" id="PF07690">
    <property type="entry name" value="MFS_1"/>
    <property type="match status" value="1"/>
</dbReference>
<dbReference type="AlphaFoldDB" id="A0A6L3T7V2"/>